<accession>A0AAQ3JTH7</accession>
<dbReference type="InterPro" id="IPR003892">
    <property type="entry name" value="CUE"/>
</dbReference>
<feature type="domain" description="CUE" evidence="1">
    <location>
        <begin position="95"/>
        <end position="141"/>
    </location>
</feature>
<evidence type="ECO:0000313" key="2">
    <source>
        <dbReference type="EMBL" id="WOK94175.1"/>
    </source>
</evidence>
<proteinExistence type="predicted"/>
<protein>
    <recommendedName>
        <fullName evidence="1">CUE domain-containing protein</fullName>
    </recommendedName>
</protein>
<evidence type="ECO:0000259" key="1">
    <source>
        <dbReference type="PROSITE" id="PS51140"/>
    </source>
</evidence>
<dbReference type="Proteomes" id="UP001327560">
    <property type="component" value="Chromosome 1"/>
</dbReference>
<keyword evidence="3" id="KW-1185">Reference proteome</keyword>
<dbReference type="PANTHER" id="PTHR37252">
    <property type="entry name" value="POLYADENYLATE-BINDING PROTEIN-INTERACTING PROTEIN 6"/>
    <property type="match status" value="1"/>
</dbReference>
<dbReference type="PANTHER" id="PTHR37252:SF3">
    <property type="entry name" value="POLYADENYLATE-BINDING PROTEIN-INTERACTING PROTEIN 6"/>
    <property type="match status" value="1"/>
</dbReference>
<dbReference type="SUPFAM" id="SSF46934">
    <property type="entry name" value="UBA-like"/>
    <property type="match status" value="1"/>
</dbReference>
<dbReference type="AlphaFoldDB" id="A0AAQ3JTH7"/>
<name>A0AAQ3JTH7_9LILI</name>
<dbReference type="Gene3D" id="1.10.8.10">
    <property type="entry name" value="DNA helicase RuvA subunit, C-terminal domain"/>
    <property type="match status" value="1"/>
</dbReference>
<dbReference type="GO" id="GO:0043130">
    <property type="term" value="F:ubiquitin binding"/>
    <property type="evidence" value="ECO:0007669"/>
    <property type="project" value="InterPro"/>
</dbReference>
<dbReference type="Pfam" id="PF02845">
    <property type="entry name" value="CUE"/>
    <property type="match status" value="1"/>
</dbReference>
<sequence>MQGKSVLNPFATPYVPLSKLSSGSREEVTGKMIDPFVNNDSIDKSIEYQLPESFSLDYDIQSFQQLNLSGESSSKMGQHKYSDDPFPDEISEWDAPNVMLNSLSSMFPDISVEYLAELLAVNQGDFNETIDVLQQFECDGDGTDYSVETAMTSNNSRLGYEKASSSGLSDSI</sequence>
<gene>
    <name evidence="2" type="ORF">Cni_G02877</name>
</gene>
<organism evidence="2 3">
    <name type="scientific">Canna indica</name>
    <name type="common">Indian-shot</name>
    <dbReference type="NCBI Taxonomy" id="4628"/>
    <lineage>
        <taxon>Eukaryota</taxon>
        <taxon>Viridiplantae</taxon>
        <taxon>Streptophyta</taxon>
        <taxon>Embryophyta</taxon>
        <taxon>Tracheophyta</taxon>
        <taxon>Spermatophyta</taxon>
        <taxon>Magnoliopsida</taxon>
        <taxon>Liliopsida</taxon>
        <taxon>Zingiberales</taxon>
        <taxon>Cannaceae</taxon>
        <taxon>Canna</taxon>
    </lineage>
</organism>
<dbReference type="PROSITE" id="PS51140">
    <property type="entry name" value="CUE"/>
    <property type="match status" value="1"/>
</dbReference>
<dbReference type="InterPro" id="IPR038981">
    <property type="entry name" value="CID5/CID6"/>
</dbReference>
<reference evidence="2 3" key="1">
    <citation type="submission" date="2023-10" db="EMBL/GenBank/DDBJ databases">
        <title>Chromosome-scale genome assembly provides insights into flower coloration mechanisms of Canna indica.</title>
        <authorList>
            <person name="Li C."/>
        </authorList>
    </citation>
    <scope>NUCLEOTIDE SEQUENCE [LARGE SCALE GENOMIC DNA]</scope>
    <source>
        <tissue evidence="2">Flower</tissue>
    </source>
</reference>
<evidence type="ECO:0000313" key="3">
    <source>
        <dbReference type="Proteomes" id="UP001327560"/>
    </source>
</evidence>
<dbReference type="EMBL" id="CP136890">
    <property type="protein sequence ID" value="WOK94175.1"/>
    <property type="molecule type" value="Genomic_DNA"/>
</dbReference>
<dbReference type="InterPro" id="IPR009060">
    <property type="entry name" value="UBA-like_sf"/>
</dbReference>